<reference evidence="2 3" key="1">
    <citation type="journal article" date="2022" name="bioRxiv">
        <title>Genomics of Preaxostyla Flagellates Illuminates Evolutionary Transitions and the Path Towards Mitochondrial Loss.</title>
        <authorList>
            <person name="Novak L.V.F."/>
            <person name="Treitli S.C."/>
            <person name="Pyrih J."/>
            <person name="Halakuc P."/>
            <person name="Pipaliya S.V."/>
            <person name="Vacek V."/>
            <person name="Brzon O."/>
            <person name="Soukal P."/>
            <person name="Eme L."/>
            <person name="Dacks J.B."/>
            <person name="Karnkowska A."/>
            <person name="Elias M."/>
            <person name="Hampl V."/>
        </authorList>
    </citation>
    <scope>NUCLEOTIDE SEQUENCE [LARGE SCALE GENOMIC DNA]</scope>
    <source>
        <strain evidence="2">NAU3</strain>
        <tissue evidence="2">Gut</tissue>
    </source>
</reference>
<evidence type="ECO:0000256" key="1">
    <source>
        <dbReference type="SAM" id="MobiDB-lite"/>
    </source>
</evidence>
<feature type="region of interest" description="Disordered" evidence="1">
    <location>
        <begin position="387"/>
        <end position="409"/>
    </location>
</feature>
<dbReference type="Proteomes" id="UP001281761">
    <property type="component" value="Unassembled WGS sequence"/>
</dbReference>
<evidence type="ECO:0000313" key="2">
    <source>
        <dbReference type="EMBL" id="KAK2964102.1"/>
    </source>
</evidence>
<organism evidence="2 3">
    <name type="scientific">Blattamonas nauphoetae</name>
    <dbReference type="NCBI Taxonomy" id="2049346"/>
    <lineage>
        <taxon>Eukaryota</taxon>
        <taxon>Metamonada</taxon>
        <taxon>Preaxostyla</taxon>
        <taxon>Oxymonadida</taxon>
        <taxon>Blattamonas</taxon>
    </lineage>
</organism>
<comment type="caution">
    <text evidence="2">The sequence shown here is derived from an EMBL/GenBank/DDBJ whole genome shotgun (WGS) entry which is preliminary data.</text>
</comment>
<dbReference type="InterPro" id="IPR029035">
    <property type="entry name" value="DHS-like_NAD/FAD-binding_dom"/>
</dbReference>
<protein>
    <submittedName>
        <fullName evidence="2">Uncharacterized protein</fullName>
    </submittedName>
</protein>
<keyword evidence="3" id="KW-1185">Reference proteome</keyword>
<evidence type="ECO:0000313" key="3">
    <source>
        <dbReference type="Proteomes" id="UP001281761"/>
    </source>
</evidence>
<proteinExistence type="predicted"/>
<accession>A0ABQ9YK25</accession>
<name>A0ABQ9YK25_9EUKA</name>
<gene>
    <name evidence="2" type="ORF">BLNAU_633</name>
</gene>
<feature type="compositionally biased region" description="Polar residues" evidence="1">
    <location>
        <begin position="533"/>
        <end position="544"/>
    </location>
</feature>
<feature type="compositionally biased region" description="Polar residues" evidence="1">
    <location>
        <begin position="617"/>
        <end position="636"/>
    </location>
</feature>
<feature type="region of interest" description="Disordered" evidence="1">
    <location>
        <begin position="678"/>
        <end position="742"/>
    </location>
</feature>
<feature type="region of interest" description="Disordered" evidence="1">
    <location>
        <begin position="610"/>
        <end position="641"/>
    </location>
</feature>
<dbReference type="EMBL" id="JARBJD010000003">
    <property type="protein sequence ID" value="KAK2964102.1"/>
    <property type="molecule type" value="Genomic_DNA"/>
</dbReference>
<feature type="compositionally biased region" description="Basic and acidic residues" evidence="1">
    <location>
        <begin position="103"/>
        <end position="116"/>
    </location>
</feature>
<feature type="region of interest" description="Disordered" evidence="1">
    <location>
        <begin position="531"/>
        <end position="577"/>
    </location>
</feature>
<dbReference type="SUPFAM" id="SSF52467">
    <property type="entry name" value="DHS-like NAD/FAD-binding domain"/>
    <property type="match status" value="1"/>
</dbReference>
<feature type="region of interest" description="Disordered" evidence="1">
    <location>
        <begin position="103"/>
        <end position="126"/>
    </location>
</feature>
<sequence length="894" mass="97577">MSKKDLPPPSDEAKAASALLTADYLLVVTDDGFAKADPSNPIASYPALPNPVLIKTKPDAFVGAVGQRYNALIEANPHKAYRHILAWFNTLFCMPGNDRRTVLQGKPLDKDKDQKGKNKAKPKQPVLSQTAQIMAKQLFPAKRRIMKSNRDKTEYEKPSVPALVYTSSLDCLFEKAGFPTRNLCCVDGDIIHWQCSHPCSPLKFELHPMYRFVVGPDGLGQRLIAHDEVLRQLLQNANPAQLVDAKSADSDSVLKICTFCNENNWKLPMALPPLLPEPPLPPSDLAELDHRLFSYPGVMEPKPPHPADIGEEITRHSAVGLSIDVPAEYDPFSYTPRTPLSPYSNIYRQNSATNRPTESLISPTTIRRPTSFLTPATNTLAISCSGTSALTSPTRPQPAPLRQSTSTAEQTFRLRHTIGSPTAFDTQPDDNDEFGGGPMSATNRMPFTTTTTRTVPFTPSSHVSVSRSGKAEALFPLVAPGSNILHSDQLPTASQFTARRTILSDLSIVKPADLIQTPFRTVSDYAPPPISPTYASLSPRNTQPFDAEHSVNPLSQRPDQLSPIGTRGGQFSQLSLTSGDGTVLQSTQFAEQPQTPPATHSLARLVTVPRGGLKSGGATNRSHASQDRPSTSSSAFNGAGGMSATEIVDSSVRQEYLGSSRLAAFDSELYSLRVPQTESKLVSGKPKFTAKQKVEDTPAPKAKATAKGKAKGQAVPPPPAKPKQKSKEELEKEKEPKPLLPLHPNLPRCPRCSRDCRPACRMVTSDRTWVGGKAELGKFSTWMEAITHELEKDPNLSIVFLELGVKQTAKIHTQLMQFWKAQSPSVTIIRVGGGKVGQPAKKKANAGGQQTDEEMTQIEVYHPLSLFSAIMSIDQQMREIVGEFEFQELMFPSV</sequence>
<feature type="compositionally biased region" description="Low complexity" evidence="1">
    <location>
        <begin position="446"/>
        <end position="459"/>
    </location>
</feature>
<feature type="compositionally biased region" description="Basic and acidic residues" evidence="1">
    <location>
        <begin position="725"/>
        <end position="737"/>
    </location>
</feature>
<feature type="region of interest" description="Disordered" evidence="1">
    <location>
        <begin position="439"/>
        <end position="463"/>
    </location>
</feature>